<organism evidence="12 13">
    <name type="scientific">Tilletia walkeri</name>
    <dbReference type="NCBI Taxonomy" id="117179"/>
    <lineage>
        <taxon>Eukaryota</taxon>
        <taxon>Fungi</taxon>
        <taxon>Dikarya</taxon>
        <taxon>Basidiomycota</taxon>
        <taxon>Ustilaginomycotina</taxon>
        <taxon>Exobasidiomycetes</taxon>
        <taxon>Tilletiales</taxon>
        <taxon>Tilletiaceae</taxon>
        <taxon>Tilletia</taxon>
    </lineage>
</organism>
<evidence type="ECO:0000256" key="9">
    <source>
        <dbReference type="ARBA" id="ARBA00071582"/>
    </source>
</evidence>
<dbReference type="Gene3D" id="3.40.50.300">
    <property type="entry name" value="P-loop containing nucleotide triphosphate hydrolases"/>
    <property type="match status" value="1"/>
</dbReference>
<dbReference type="PROSITE" id="PS00903">
    <property type="entry name" value="CYT_DCMP_DEAMINASES_1"/>
    <property type="match status" value="1"/>
</dbReference>
<protein>
    <recommendedName>
        <fullName evidence="9">Deoxycytidylate deaminase</fullName>
        <ecNumber evidence="7">3.5.4.12</ecNumber>
    </recommendedName>
    <alternativeName>
        <fullName evidence="8">dCMP deaminase</fullName>
    </alternativeName>
</protein>
<dbReference type="PANTHER" id="PTHR11086">
    <property type="entry name" value="DEOXYCYTIDYLATE DEAMINASE-RELATED"/>
    <property type="match status" value="1"/>
</dbReference>
<evidence type="ECO:0000256" key="4">
    <source>
        <dbReference type="ARBA" id="ARBA00022727"/>
    </source>
</evidence>
<evidence type="ECO:0000256" key="8">
    <source>
        <dbReference type="ARBA" id="ARBA00041763"/>
    </source>
</evidence>
<evidence type="ECO:0000256" key="3">
    <source>
        <dbReference type="ARBA" id="ARBA00022723"/>
    </source>
</evidence>
<keyword evidence="5" id="KW-0378">Hydrolase</keyword>
<dbReference type="InterPro" id="IPR016193">
    <property type="entry name" value="Cytidine_deaminase-like"/>
</dbReference>
<dbReference type="SUPFAM" id="SSF52540">
    <property type="entry name" value="P-loop containing nucleoside triphosphate hydrolases"/>
    <property type="match status" value="1"/>
</dbReference>
<dbReference type="InterPro" id="IPR035105">
    <property type="entry name" value="Deoxycytidylate_deaminase_dom"/>
</dbReference>
<evidence type="ECO:0000256" key="2">
    <source>
        <dbReference type="ARBA" id="ARBA00006576"/>
    </source>
</evidence>
<keyword evidence="3" id="KW-0479">Metal-binding</keyword>
<dbReference type="PROSITE" id="PS51747">
    <property type="entry name" value="CYT_DCMP_DEAMINASES_2"/>
    <property type="match status" value="1"/>
</dbReference>
<keyword evidence="6" id="KW-0862">Zinc</keyword>
<proteinExistence type="inferred from homology"/>
<dbReference type="Proteomes" id="UP000078113">
    <property type="component" value="Unassembled WGS sequence"/>
</dbReference>
<dbReference type="GO" id="GO:0004132">
    <property type="term" value="F:dCMP deaminase activity"/>
    <property type="evidence" value="ECO:0007669"/>
    <property type="project" value="UniProtKB-EC"/>
</dbReference>
<dbReference type="InterPro" id="IPR002125">
    <property type="entry name" value="CMP_dCMP_dom"/>
</dbReference>
<dbReference type="GO" id="GO:0009165">
    <property type="term" value="P:nucleotide biosynthetic process"/>
    <property type="evidence" value="ECO:0007669"/>
    <property type="project" value="UniProtKB-KW"/>
</dbReference>
<sequence length="436" mass="47398">MFIALVGPPCAGKDAVARFLQKELNFQRTRLAGSYHHTTSALSEQPRRRSGKGEDDDEDDDDDLVFGSAEAMLEHATVHWRQPLLTLDLAAEPDVRAFLKRPFFMLLAVQAPLGVRWQRYQMKYADSPGRAKTLEQFVALDDRLVYGPPVNADTSSLEGLVAHQEYSNASVSAVAARLAKTSLASVGPKTTPLYIHTLALRQEPPLTPPASNTSAASLDRSLSCLSASLSSDDMIAAASSAQPEPLSSLFPKAALVLTNTHLSLAELNTSLHALQLPATLPTFLRPAWDHYFLSLCSLASLRSNCMKRRVGAVLVRSNRVLSTGYNGTPRGMTNCNEGGCGRCNGGAPGGARLDECLCLHAEENALLECGRERGGAEGTVLYCNTCPCLRCAVKIVQTGVREVVYELDYSMDDRSRQIFEEAGIKFRKCILPTAQR</sequence>
<evidence type="ECO:0000256" key="6">
    <source>
        <dbReference type="ARBA" id="ARBA00022833"/>
    </source>
</evidence>
<name>A0A8X7T1W1_9BASI</name>
<dbReference type="GO" id="GO:0005737">
    <property type="term" value="C:cytoplasm"/>
    <property type="evidence" value="ECO:0007669"/>
    <property type="project" value="TreeGrafter"/>
</dbReference>
<reference evidence="12" key="1">
    <citation type="submission" date="2016-04" db="EMBL/GenBank/DDBJ databases">
        <authorList>
            <person name="Nguyen H.D."/>
            <person name="Samba Siva P."/>
            <person name="Cullis J."/>
            <person name="Levesque C.A."/>
            <person name="Hambleton S."/>
        </authorList>
    </citation>
    <scope>NUCLEOTIDE SEQUENCE</scope>
    <source>
        <strain evidence="12">DAOMC 236422</strain>
    </source>
</reference>
<evidence type="ECO:0000313" key="12">
    <source>
        <dbReference type="EMBL" id="KAE8265842.1"/>
    </source>
</evidence>
<evidence type="ECO:0000256" key="7">
    <source>
        <dbReference type="ARBA" id="ARBA00038938"/>
    </source>
</evidence>
<dbReference type="EMBL" id="LWDG02000425">
    <property type="protein sequence ID" value="KAE8265842.1"/>
    <property type="molecule type" value="Genomic_DNA"/>
</dbReference>
<dbReference type="CDD" id="cd01286">
    <property type="entry name" value="deoxycytidylate_deaminase"/>
    <property type="match status" value="1"/>
</dbReference>
<dbReference type="GO" id="GO:0008270">
    <property type="term" value="F:zinc ion binding"/>
    <property type="evidence" value="ECO:0007669"/>
    <property type="project" value="InterPro"/>
</dbReference>
<reference evidence="12" key="2">
    <citation type="journal article" date="2019" name="IMA Fungus">
        <title>Genome sequencing and comparison of five Tilletia species to identify candidate genes for the detection of regulated species infecting wheat.</title>
        <authorList>
            <person name="Nguyen H.D.T."/>
            <person name="Sultana T."/>
            <person name="Kesanakurti P."/>
            <person name="Hambleton S."/>
        </authorList>
    </citation>
    <scope>NUCLEOTIDE SEQUENCE</scope>
    <source>
        <strain evidence="12">DAOMC 236422</strain>
    </source>
</reference>
<comment type="caution">
    <text evidence="12">The sequence shown here is derived from an EMBL/GenBank/DDBJ whole genome shotgun (WGS) entry which is preliminary data.</text>
</comment>
<keyword evidence="4" id="KW-0545">Nucleotide biosynthesis</keyword>
<dbReference type="Pfam" id="PF00383">
    <property type="entry name" value="dCMP_cyt_deam_1"/>
    <property type="match status" value="1"/>
</dbReference>
<evidence type="ECO:0000259" key="11">
    <source>
        <dbReference type="PROSITE" id="PS51747"/>
    </source>
</evidence>
<dbReference type="PANTHER" id="PTHR11086:SF18">
    <property type="entry name" value="DEOXYCYTIDYLATE DEAMINASE"/>
    <property type="match status" value="1"/>
</dbReference>
<dbReference type="EC" id="3.5.4.12" evidence="7"/>
<dbReference type="InterPro" id="IPR016192">
    <property type="entry name" value="APOBEC/CMP_deaminase_Zn-bd"/>
</dbReference>
<evidence type="ECO:0000256" key="1">
    <source>
        <dbReference type="ARBA" id="ARBA00001947"/>
    </source>
</evidence>
<feature type="region of interest" description="Disordered" evidence="10">
    <location>
        <begin position="36"/>
        <end position="62"/>
    </location>
</feature>
<keyword evidence="13" id="KW-1185">Reference proteome</keyword>
<dbReference type="InterPro" id="IPR015517">
    <property type="entry name" value="dCMP_deaminase-rel"/>
</dbReference>
<dbReference type="Gene3D" id="3.40.140.10">
    <property type="entry name" value="Cytidine Deaminase, domain 2"/>
    <property type="match status" value="1"/>
</dbReference>
<gene>
    <name evidence="12" type="ORF">A4X09_0g6510</name>
</gene>
<dbReference type="InterPro" id="IPR027417">
    <property type="entry name" value="P-loop_NTPase"/>
</dbReference>
<evidence type="ECO:0000256" key="5">
    <source>
        <dbReference type="ARBA" id="ARBA00022801"/>
    </source>
</evidence>
<evidence type="ECO:0000313" key="13">
    <source>
        <dbReference type="Proteomes" id="UP000078113"/>
    </source>
</evidence>
<feature type="domain" description="CMP/dCMP-type deaminase" evidence="11">
    <location>
        <begin position="287"/>
        <end position="422"/>
    </location>
</feature>
<evidence type="ECO:0000256" key="10">
    <source>
        <dbReference type="SAM" id="MobiDB-lite"/>
    </source>
</evidence>
<comment type="cofactor">
    <cofactor evidence="1">
        <name>Zn(2+)</name>
        <dbReference type="ChEBI" id="CHEBI:29105"/>
    </cofactor>
</comment>
<comment type="similarity">
    <text evidence="2">Belongs to the cytidine and deoxycytidylate deaminase family.</text>
</comment>
<accession>A0A8X7T1W1</accession>
<dbReference type="AlphaFoldDB" id="A0A8X7T1W1"/>
<dbReference type="FunFam" id="3.40.140.10:FF:000035">
    <property type="entry name" value="dCMP deaminase"/>
    <property type="match status" value="1"/>
</dbReference>
<dbReference type="SUPFAM" id="SSF53927">
    <property type="entry name" value="Cytidine deaminase-like"/>
    <property type="match status" value="1"/>
</dbReference>